<protein>
    <recommendedName>
        <fullName evidence="1">HIT domain-containing protein</fullName>
    </recommendedName>
</protein>
<evidence type="ECO:0000313" key="2">
    <source>
        <dbReference type="EMBL" id="KAK9814424.1"/>
    </source>
</evidence>
<organism evidence="2 3">
    <name type="scientific">[Myrmecia] bisecta</name>
    <dbReference type="NCBI Taxonomy" id="41462"/>
    <lineage>
        <taxon>Eukaryota</taxon>
        <taxon>Viridiplantae</taxon>
        <taxon>Chlorophyta</taxon>
        <taxon>core chlorophytes</taxon>
        <taxon>Trebouxiophyceae</taxon>
        <taxon>Trebouxiales</taxon>
        <taxon>Trebouxiaceae</taxon>
        <taxon>Myrmecia</taxon>
    </lineage>
</organism>
<dbReference type="SUPFAM" id="SSF54197">
    <property type="entry name" value="HIT-like"/>
    <property type="match status" value="1"/>
</dbReference>
<evidence type="ECO:0000313" key="3">
    <source>
        <dbReference type="Proteomes" id="UP001489004"/>
    </source>
</evidence>
<sequence>MGMWTVYLWAAAVIGMKFRKKRAITEFLKSGAKADFELWSSLKEGKIEVVNWPLCKVLLVDDANFPCWLVLVPQQNGLRELTDLSKADSDLLWGEILRACRAVQELCHPKKLNVATLGNVCKQLHIHITARNCEDPAWPGPCYGAVEPKPLDKEHLQLLVSQLDRLL</sequence>
<proteinExistence type="predicted"/>
<dbReference type="EMBL" id="JALJOR010000007">
    <property type="protein sequence ID" value="KAK9814424.1"/>
    <property type="molecule type" value="Genomic_DNA"/>
</dbReference>
<evidence type="ECO:0000259" key="1">
    <source>
        <dbReference type="Pfam" id="PF01230"/>
    </source>
</evidence>
<comment type="caution">
    <text evidence="2">The sequence shown here is derived from an EMBL/GenBank/DDBJ whole genome shotgun (WGS) entry which is preliminary data.</text>
</comment>
<dbReference type="AlphaFoldDB" id="A0AAW1Q2P5"/>
<gene>
    <name evidence="2" type="ORF">WJX72_005751</name>
</gene>
<feature type="domain" description="HIT" evidence="1">
    <location>
        <begin position="53"/>
        <end position="131"/>
    </location>
</feature>
<keyword evidence="3" id="KW-1185">Reference proteome</keyword>
<name>A0AAW1Q2P5_9CHLO</name>
<dbReference type="InterPro" id="IPR036265">
    <property type="entry name" value="HIT-like_sf"/>
</dbReference>
<dbReference type="Proteomes" id="UP001489004">
    <property type="component" value="Unassembled WGS sequence"/>
</dbReference>
<dbReference type="Pfam" id="PF01230">
    <property type="entry name" value="HIT"/>
    <property type="match status" value="1"/>
</dbReference>
<dbReference type="Gene3D" id="3.30.428.10">
    <property type="entry name" value="HIT-like"/>
    <property type="match status" value="1"/>
</dbReference>
<dbReference type="InterPro" id="IPR011146">
    <property type="entry name" value="HIT-like"/>
</dbReference>
<accession>A0AAW1Q2P5</accession>
<dbReference type="GO" id="GO:0047627">
    <property type="term" value="F:adenylylsulfatase activity"/>
    <property type="evidence" value="ECO:0007669"/>
    <property type="project" value="UniProtKB-ARBA"/>
</dbReference>
<reference evidence="2 3" key="1">
    <citation type="journal article" date="2024" name="Nat. Commun.">
        <title>Phylogenomics reveals the evolutionary origins of lichenization in chlorophyte algae.</title>
        <authorList>
            <person name="Puginier C."/>
            <person name="Libourel C."/>
            <person name="Otte J."/>
            <person name="Skaloud P."/>
            <person name="Haon M."/>
            <person name="Grisel S."/>
            <person name="Petersen M."/>
            <person name="Berrin J.G."/>
            <person name="Delaux P.M."/>
            <person name="Dal Grande F."/>
            <person name="Keller J."/>
        </authorList>
    </citation>
    <scope>NUCLEOTIDE SEQUENCE [LARGE SCALE GENOMIC DNA]</scope>
    <source>
        <strain evidence="2 3">SAG 2043</strain>
    </source>
</reference>